<dbReference type="Proteomes" id="UP001367508">
    <property type="component" value="Unassembled WGS sequence"/>
</dbReference>
<evidence type="ECO:0000256" key="1">
    <source>
        <dbReference type="ARBA" id="ARBA00004162"/>
    </source>
</evidence>
<sequence length="196" mass="22780">MDSAWGFLAYEQPTDKALESLSNSSDFGPCREQLEMLLAFLINKTMLTVYAFAGGKQSFKNDHSQIGELGYSRVVFNEPESFEIRIRNYANKSDQSQQSLDDKDNIEEHFKHLQLLKKEMEALRNNVLKVETATKTTRNRYDDECKKPNGLLDRFKVADDIRQEEYAKLQALKKTVALEEQIFLRNIEMLQIRDKS</sequence>
<keyword evidence="3" id="KW-1003">Cell membrane</keyword>
<evidence type="ECO:0000256" key="8">
    <source>
        <dbReference type="ARBA" id="ARBA00023136"/>
    </source>
</evidence>
<dbReference type="GO" id="GO:0005886">
    <property type="term" value="C:plasma membrane"/>
    <property type="evidence" value="ECO:0007669"/>
    <property type="project" value="UniProtKB-SubCell"/>
</dbReference>
<evidence type="ECO:0000256" key="5">
    <source>
        <dbReference type="ARBA" id="ARBA00022824"/>
    </source>
</evidence>
<evidence type="ECO:0000256" key="7">
    <source>
        <dbReference type="ARBA" id="ARBA00023054"/>
    </source>
</evidence>
<evidence type="ECO:0000313" key="12">
    <source>
        <dbReference type="Proteomes" id="UP001367508"/>
    </source>
</evidence>
<proteinExistence type="inferred from homology"/>
<dbReference type="GO" id="GO:0005789">
    <property type="term" value="C:endoplasmic reticulum membrane"/>
    <property type="evidence" value="ECO:0007669"/>
    <property type="project" value="UniProtKB-SubCell"/>
</dbReference>
<protein>
    <submittedName>
        <fullName evidence="11">Uncharacterized protein</fullName>
    </submittedName>
</protein>
<dbReference type="PANTHER" id="PTHR32219:SF3">
    <property type="entry name" value="CALPONIN-LIKE DOMAIN PROTEIN"/>
    <property type="match status" value="1"/>
</dbReference>
<keyword evidence="8" id="KW-0472">Membrane</keyword>
<evidence type="ECO:0000256" key="9">
    <source>
        <dbReference type="ARBA" id="ARBA00038080"/>
    </source>
</evidence>
<evidence type="ECO:0000256" key="6">
    <source>
        <dbReference type="ARBA" id="ARBA00022989"/>
    </source>
</evidence>
<dbReference type="InterPro" id="IPR055282">
    <property type="entry name" value="PPI1-4"/>
</dbReference>
<comment type="caution">
    <text evidence="11">The sequence shown here is derived from an EMBL/GenBank/DDBJ whole genome shotgun (WGS) entry which is preliminary data.</text>
</comment>
<keyword evidence="12" id="KW-1185">Reference proteome</keyword>
<keyword evidence="5" id="KW-0256">Endoplasmic reticulum</keyword>
<evidence type="ECO:0000256" key="2">
    <source>
        <dbReference type="ARBA" id="ARBA00004389"/>
    </source>
</evidence>
<name>A0AAN9QBA2_CANGL</name>
<dbReference type="AlphaFoldDB" id="A0AAN9QBA2"/>
<organism evidence="11 12">
    <name type="scientific">Canavalia gladiata</name>
    <name type="common">Sword bean</name>
    <name type="synonym">Dolichos gladiatus</name>
    <dbReference type="NCBI Taxonomy" id="3824"/>
    <lineage>
        <taxon>Eukaryota</taxon>
        <taxon>Viridiplantae</taxon>
        <taxon>Streptophyta</taxon>
        <taxon>Embryophyta</taxon>
        <taxon>Tracheophyta</taxon>
        <taxon>Spermatophyta</taxon>
        <taxon>Magnoliopsida</taxon>
        <taxon>eudicotyledons</taxon>
        <taxon>Gunneridae</taxon>
        <taxon>Pentapetalae</taxon>
        <taxon>rosids</taxon>
        <taxon>fabids</taxon>
        <taxon>Fabales</taxon>
        <taxon>Fabaceae</taxon>
        <taxon>Papilionoideae</taxon>
        <taxon>50 kb inversion clade</taxon>
        <taxon>NPAAA clade</taxon>
        <taxon>indigoferoid/millettioid clade</taxon>
        <taxon>Phaseoleae</taxon>
        <taxon>Canavalia</taxon>
    </lineage>
</organism>
<evidence type="ECO:0000256" key="4">
    <source>
        <dbReference type="ARBA" id="ARBA00022692"/>
    </source>
</evidence>
<keyword evidence="4" id="KW-0812">Transmembrane</keyword>
<reference evidence="11 12" key="1">
    <citation type="submission" date="2024-01" db="EMBL/GenBank/DDBJ databases">
        <title>The genomes of 5 underutilized Papilionoideae crops provide insights into root nodulation and disease resistanc.</title>
        <authorList>
            <person name="Jiang F."/>
        </authorList>
    </citation>
    <scope>NUCLEOTIDE SEQUENCE [LARGE SCALE GENOMIC DNA]</scope>
    <source>
        <strain evidence="11">LVBAO_FW01</strain>
        <tissue evidence="11">Leaves</tissue>
    </source>
</reference>
<evidence type="ECO:0000256" key="3">
    <source>
        <dbReference type="ARBA" id="ARBA00022475"/>
    </source>
</evidence>
<keyword evidence="7 10" id="KW-0175">Coiled coil</keyword>
<dbReference type="EMBL" id="JAYMYQ010000005">
    <property type="protein sequence ID" value="KAK7329031.1"/>
    <property type="molecule type" value="Genomic_DNA"/>
</dbReference>
<dbReference type="PANTHER" id="PTHR32219">
    <property type="entry name" value="RNA-BINDING PROTEIN YLMH-RELATED"/>
    <property type="match status" value="1"/>
</dbReference>
<gene>
    <name evidence="11" type="ORF">VNO77_23176</name>
</gene>
<comment type="similarity">
    <text evidence="9">Belongs to the plant Proton pump-interactor protein family.</text>
</comment>
<evidence type="ECO:0000313" key="11">
    <source>
        <dbReference type="EMBL" id="KAK7329031.1"/>
    </source>
</evidence>
<comment type="subcellular location">
    <subcellularLocation>
        <location evidence="1">Cell membrane</location>
        <topology evidence="1">Single-pass membrane protein</topology>
    </subcellularLocation>
    <subcellularLocation>
        <location evidence="2">Endoplasmic reticulum membrane</location>
        <topology evidence="2">Single-pass membrane protein</topology>
    </subcellularLocation>
</comment>
<evidence type="ECO:0000256" key="10">
    <source>
        <dbReference type="SAM" id="Coils"/>
    </source>
</evidence>
<feature type="coiled-coil region" evidence="10">
    <location>
        <begin position="106"/>
        <end position="133"/>
    </location>
</feature>
<keyword evidence="6" id="KW-1133">Transmembrane helix</keyword>
<accession>A0AAN9QBA2</accession>